<dbReference type="RefSeq" id="WP_271312846.1">
    <property type="nucleotide sequence ID" value="NZ_JABXJJ020000001.1"/>
</dbReference>
<proteinExistence type="predicted"/>
<reference evidence="2" key="1">
    <citation type="submission" date="2023-05" db="EMBL/GenBank/DDBJ databases">
        <title>Streptantibioticus silvisoli sp. nov., acidotolerant actinomycetes 1 from pine litter.</title>
        <authorList>
            <person name="Swiecimska M."/>
            <person name="Golinska P."/>
            <person name="Sangal V."/>
            <person name="Wachnowicz B."/>
            <person name="Goodfellow M."/>
        </authorList>
    </citation>
    <scope>NUCLEOTIDE SEQUENCE</scope>
    <source>
        <strain evidence="2">SL13</strain>
    </source>
</reference>
<evidence type="ECO:0000313" key="2">
    <source>
        <dbReference type="EMBL" id="MDI5967786.1"/>
    </source>
</evidence>
<gene>
    <name evidence="2" type="ORF">POF50_000195</name>
</gene>
<name>A0AA90GYA0_9ACTN</name>
<dbReference type="EMBL" id="JABXJJ020000001">
    <property type="protein sequence ID" value="MDI5967786.1"/>
    <property type="molecule type" value="Genomic_DNA"/>
</dbReference>
<dbReference type="AlphaFoldDB" id="A0AA90GYA0"/>
<dbReference type="Pfam" id="PF12802">
    <property type="entry name" value="MarR_2"/>
    <property type="match status" value="1"/>
</dbReference>
<feature type="domain" description="HTH marR-type" evidence="1">
    <location>
        <begin position="15"/>
        <end position="147"/>
    </location>
</feature>
<protein>
    <submittedName>
        <fullName evidence="2">MarR family winged helix-turn-helix transcriptional regulator</fullName>
    </submittedName>
</protein>
<dbReference type="PANTHER" id="PTHR39515:SF2">
    <property type="entry name" value="HTH-TYPE TRANSCRIPTIONAL REGULATOR RV0880"/>
    <property type="match status" value="1"/>
</dbReference>
<comment type="caution">
    <text evidence="2">The sequence shown here is derived from an EMBL/GenBank/DDBJ whole genome shotgun (WGS) entry which is preliminary data.</text>
</comment>
<dbReference type="PROSITE" id="PS50995">
    <property type="entry name" value="HTH_MARR_2"/>
    <property type="match status" value="1"/>
</dbReference>
<dbReference type="InterPro" id="IPR036390">
    <property type="entry name" value="WH_DNA-bd_sf"/>
</dbReference>
<dbReference type="InterPro" id="IPR052526">
    <property type="entry name" value="HTH-type_Bedaq_tolerance"/>
</dbReference>
<dbReference type="Gene3D" id="1.10.10.10">
    <property type="entry name" value="Winged helix-like DNA-binding domain superfamily/Winged helix DNA-binding domain"/>
    <property type="match status" value="1"/>
</dbReference>
<dbReference type="GO" id="GO:0003700">
    <property type="term" value="F:DNA-binding transcription factor activity"/>
    <property type="evidence" value="ECO:0007669"/>
    <property type="project" value="InterPro"/>
</dbReference>
<organism evidence="2">
    <name type="scientific">Streptantibioticus silvisoli</name>
    <dbReference type="NCBI Taxonomy" id="2705255"/>
    <lineage>
        <taxon>Bacteria</taxon>
        <taxon>Bacillati</taxon>
        <taxon>Actinomycetota</taxon>
        <taxon>Actinomycetes</taxon>
        <taxon>Kitasatosporales</taxon>
        <taxon>Streptomycetaceae</taxon>
        <taxon>Streptantibioticus</taxon>
    </lineage>
</organism>
<evidence type="ECO:0000259" key="1">
    <source>
        <dbReference type="PROSITE" id="PS50995"/>
    </source>
</evidence>
<accession>A0AA90GYA0</accession>
<dbReference type="SMART" id="SM00347">
    <property type="entry name" value="HTH_MARR"/>
    <property type="match status" value="1"/>
</dbReference>
<dbReference type="SUPFAM" id="SSF46785">
    <property type="entry name" value="Winged helix' DNA-binding domain"/>
    <property type="match status" value="1"/>
</dbReference>
<sequence>MPPKERQPAGDPDGMDLIEFQTALLVRNFELLNRRREFRYRLDRAEYLVLRTLDARGPMSLNELAAILGVAPSTVGRQVAVLRASALVVSEPAPQDKRRCVITPTDEGLRRMDDTRSARSHDVAALLADWSPEDVRLLGAMFDKYNRAVSARYLAPDASPGTD</sequence>
<dbReference type="InterPro" id="IPR036388">
    <property type="entry name" value="WH-like_DNA-bd_sf"/>
</dbReference>
<dbReference type="PANTHER" id="PTHR39515">
    <property type="entry name" value="CONSERVED PROTEIN"/>
    <property type="match status" value="1"/>
</dbReference>
<dbReference type="InterPro" id="IPR000835">
    <property type="entry name" value="HTH_MarR-typ"/>
</dbReference>